<dbReference type="OrthoDB" id="884670at2"/>
<sequence length="104" mass="11864">MKSIPLNLLLATMPTTPTFSIQFVTANRRTGEGGQLITLANACIAKNKATGLQRTYNQQPKPHKNPSHFKNRTRNIWCKTEKRFYKVHIYLILSFNGLAVRYGN</sequence>
<gene>
    <name evidence="1" type="ORF">SAMN05421780_1193</name>
</gene>
<reference evidence="1 2" key="1">
    <citation type="submission" date="2016-10" db="EMBL/GenBank/DDBJ databases">
        <authorList>
            <person name="de Groot N.N."/>
        </authorList>
    </citation>
    <scope>NUCLEOTIDE SEQUENCE [LARGE SCALE GENOMIC DNA]</scope>
    <source>
        <strain evidence="1 2">DSM 6793</strain>
    </source>
</reference>
<evidence type="ECO:0000313" key="2">
    <source>
        <dbReference type="Proteomes" id="UP000199514"/>
    </source>
</evidence>
<protein>
    <submittedName>
        <fullName evidence="1">Uncharacterized protein</fullName>
    </submittedName>
</protein>
<dbReference type="Proteomes" id="UP000199514">
    <property type="component" value="Unassembled WGS sequence"/>
</dbReference>
<dbReference type="STRING" id="927664.SAMN05421780_1193"/>
<name>A0A1I1P3J2_9BACT</name>
<dbReference type="AlphaFoldDB" id="A0A1I1P3J2"/>
<accession>A0A1I1P3J2</accession>
<dbReference type="EMBL" id="FOLE01000019">
    <property type="protein sequence ID" value="SFD00530.1"/>
    <property type="molecule type" value="Genomic_DNA"/>
</dbReference>
<evidence type="ECO:0000313" key="1">
    <source>
        <dbReference type="EMBL" id="SFD00530.1"/>
    </source>
</evidence>
<keyword evidence="2" id="KW-1185">Reference proteome</keyword>
<dbReference type="RefSeq" id="WP_091516852.1">
    <property type="nucleotide sequence ID" value="NZ_FOLE01000019.1"/>
</dbReference>
<organism evidence="1 2">
    <name type="scientific">Flexibacter flexilis DSM 6793</name>
    <dbReference type="NCBI Taxonomy" id="927664"/>
    <lineage>
        <taxon>Bacteria</taxon>
        <taxon>Pseudomonadati</taxon>
        <taxon>Bacteroidota</taxon>
        <taxon>Cytophagia</taxon>
        <taxon>Cytophagales</taxon>
        <taxon>Flexibacteraceae</taxon>
        <taxon>Flexibacter</taxon>
    </lineage>
</organism>
<proteinExistence type="predicted"/>